<dbReference type="InterPro" id="IPR001384">
    <property type="entry name" value="Peptidase_M35"/>
</dbReference>
<proteinExistence type="inferred from homology"/>
<dbReference type="EMBL" id="ML733477">
    <property type="protein sequence ID" value="KAB8216650.1"/>
    <property type="molecule type" value="Genomic_DNA"/>
</dbReference>
<dbReference type="PANTHER" id="PTHR37016:SF3">
    <property type="entry name" value="NEUTRAL PROTEASE 2-RELATED"/>
    <property type="match status" value="1"/>
</dbReference>
<keyword evidence="10" id="KW-0865">Zymogen</keyword>
<comment type="subcellular location">
    <subcellularLocation>
        <location evidence="15">Secreted</location>
    </subcellularLocation>
</comment>
<dbReference type="InterPro" id="IPR050414">
    <property type="entry name" value="Fungal_M35_metalloproteases"/>
</dbReference>
<dbReference type="PRINTS" id="PR00768">
    <property type="entry name" value="DEUTEROLYSIN"/>
</dbReference>
<feature type="compositionally biased region" description="Polar residues" evidence="16">
    <location>
        <begin position="438"/>
        <end position="461"/>
    </location>
</feature>
<comment type="catalytic activity">
    <reaction evidence="1 15">
        <text>Preferential cleavage of bonds with hydrophobic residues in P1'. Also 3-Asn-|-Gln-4 and 8-Gly-|-Ser-9 bonds in insulin B chain.</text>
        <dbReference type="EC" id="3.4.24.39"/>
    </reaction>
</comment>
<feature type="signal peptide" evidence="15">
    <location>
        <begin position="1"/>
        <end position="21"/>
    </location>
</feature>
<dbReference type="Gene3D" id="3.40.390.10">
    <property type="entry name" value="Collagenase (Catalytic Domain)"/>
    <property type="match status" value="1"/>
</dbReference>
<reference evidence="17 18" key="1">
    <citation type="submission" date="2019-04" db="EMBL/GenBank/DDBJ databases">
        <title>Fungal friends and foes A comparative genomics study of 23 Aspergillus species from section Flavi.</title>
        <authorList>
            <consortium name="DOE Joint Genome Institute"/>
            <person name="Kjaerbolling I."/>
            <person name="Vesth T.C."/>
            <person name="Frisvad J.C."/>
            <person name="Nybo J.L."/>
            <person name="Theobald S."/>
            <person name="Kildgaard S."/>
            <person name="Petersen T.I."/>
            <person name="Kuo A."/>
            <person name="Sato A."/>
            <person name="Lyhne E.K."/>
            <person name="Kogle M.E."/>
            <person name="Wiebenga A."/>
            <person name="Kun R.S."/>
            <person name="Lubbers R.J."/>
            <person name="Makela M.R."/>
            <person name="Barry K."/>
            <person name="Chovatia M."/>
            <person name="Clum A."/>
            <person name="Daum C."/>
            <person name="Haridas S."/>
            <person name="He G."/>
            <person name="LaButti K."/>
            <person name="Lipzen A."/>
            <person name="Mondo S."/>
            <person name="Pangilinan J."/>
            <person name="Riley R."/>
            <person name="Salamov A."/>
            <person name="Simmons B.A."/>
            <person name="Magnuson J.K."/>
            <person name="Henrissat B."/>
            <person name="Mortensen U.H."/>
            <person name="Larsen T.O."/>
            <person name="De vries R.P."/>
            <person name="Grigoriev I.V."/>
            <person name="Machida M."/>
            <person name="Baker S.E."/>
            <person name="Andersen M.R."/>
        </authorList>
    </citation>
    <scope>NUCLEOTIDE SEQUENCE [LARGE SCALE GENOMIC DNA]</scope>
    <source>
        <strain evidence="17 18">CBS 126849</strain>
    </source>
</reference>
<feature type="chain" id="PRO_5025094456" description="Neutral protease 2" evidence="15">
    <location>
        <begin position="22"/>
        <end position="543"/>
    </location>
</feature>
<evidence type="ECO:0000256" key="16">
    <source>
        <dbReference type="SAM" id="MobiDB-lite"/>
    </source>
</evidence>
<dbReference type="Pfam" id="PF02102">
    <property type="entry name" value="Peptidase_M35"/>
    <property type="match status" value="1"/>
</dbReference>
<keyword evidence="5 13" id="KW-0479">Metal-binding</keyword>
<keyword evidence="6 15" id="KW-0732">Signal</keyword>
<keyword evidence="4 15" id="KW-0165">Cleavage on pair of basic residues</keyword>
<evidence type="ECO:0000313" key="18">
    <source>
        <dbReference type="Proteomes" id="UP000326799"/>
    </source>
</evidence>
<protein>
    <recommendedName>
        <fullName evidence="15">Neutral protease 2</fullName>
        <ecNumber evidence="15">3.4.24.39</ecNumber>
    </recommendedName>
    <alternativeName>
        <fullName evidence="15">Deuterolysin</fullName>
    </alternativeName>
</protein>
<evidence type="ECO:0000256" key="11">
    <source>
        <dbReference type="ARBA" id="ARBA00023157"/>
    </source>
</evidence>
<evidence type="ECO:0000256" key="14">
    <source>
        <dbReference type="PIRSR" id="PIRSR601384-3"/>
    </source>
</evidence>
<keyword evidence="3 15" id="KW-0645">Protease</keyword>
<dbReference type="GO" id="GO:0005576">
    <property type="term" value="C:extracellular region"/>
    <property type="evidence" value="ECO:0007669"/>
    <property type="project" value="UniProtKB-SubCell"/>
</dbReference>
<evidence type="ECO:0000313" key="17">
    <source>
        <dbReference type="EMBL" id="KAB8216650.1"/>
    </source>
</evidence>
<keyword evidence="15" id="KW-0964">Secreted</keyword>
<feature type="binding site" evidence="13">
    <location>
        <position position="310"/>
    </location>
    <ligand>
        <name>Zn(2+)</name>
        <dbReference type="ChEBI" id="CHEBI:29105"/>
        <note>catalytic</note>
    </ligand>
</feature>
<evidence type="ECO:0000256" key="10">
    <source>
        <dbReference type="ARBA" id="ARBA00023145"/>
    </source>
</evidence>
<keyword evidence="18" id="KW-1185">Reference proteome</keyword>
<keyword evidence="11" id="KW-1015">Disulfide bond</keyword>
<feature type="disulfide bond" evidence="14">
    <location>
        <begin position="184"/>
        <end position="255"/>
    </location>
</feature>
<feature type="active site" evidence="12">
    <location>
        <position position="311"/>
    </location>
</feature>
<evidence type="ECO:0000256" key="12">
    <source>
        <dbReference type="PIRSR" id="PIRSR601384-1"/>
    </source>
</evidence>
<keyword evidence="9 15" id="KW-0482">Metalloprotease</keyword>
<evidence type="ECO:0000256" key="6">
    <source>
        <dbReference type="ARBA" id="ARBA00022729"/>
    </source>
</evidence>
<dbReference type="GO" id="GO:0046872">
    <property type="term" value="F:metal ion binding"/>
    <property type="evidence" value="ECO:0007669"/>
    <property type="project" value="UniProtKB-KW"/>
</dbReference>
<dbReference type="Gene3D" id="2.60.40.2970">
    <property type="match status" value="1"/>
</dbReference>
<dbReference type="AlphaFoldDB" id="A0A5N6EJT0"/>
<evidence type="ECO:0000256" key="15">
    <source>
        <dbReference type="RuleBase" id="RU361126"/>
    </source>
</evidence>
<evidence type="ECO:0000256" key="13">
    <source>
        <dbReference type="PIRSR" id="PIRSR601384-2"/>
    </source>
</evidence>
<evidence type="ECO:0000256" key="3">
    <source>
        <dbReference type="ARBA" id="ARBA00022670"/>
    </source>
</evidence>
<feature type="region of interest" description="Disordered" evidence="16">
    <location>
        <begin position="367"/>
        <end position="543"/>
    </location>
</feature>
<comment type="cofactor">
    <cofactor evidence="13 15">
        <name>Zn(2+)</name>
        <dbReference type="ChEBI" id="CHEBI:29105"/>
    </cofactor>
    <text evidence="13 15">Binds 1 zinc ion per subunit.</text>
</comment>
<name>A0A5N6EJT0_9EURO</name>
<sequence length="543" mass="57665">MVLLSRVFISALIAIWGSVSAHPWRVTTQPNADTGIVSVELVSLGNTTVMAKVTNTANRDLRVVKTGSILDERPTRKVNVYRDGALMDFLGVDVSYVTFHLTPLGFLALRAGETIEIVLDVAELYNLSSGGQFTVVAESALEYTGSNTTDVFFWASYMSNTLSIDIPKSEEKSLLQKRAKLGDCSGDEAQKMKDSMARAAKIASAGAESAKNPSDLFRTFFKTDDKAALHQVSSHLEAIANEAQAGASGKFTQYCTASGSCDDGMAGYTSYDGDGKAPTNVRVYTCPTFWTLSMVSNTCWNSDQATITLHEYAHGVGANPANGERETYGYAAITKLSSEVALRNPDSYVFFAQGAYLKCDANGKSNNTNAGEADPSLGDPPGRSPSAVGSFGEGSPPPVGIQPVGNMDGGSSYPSTPPKEGAVQTSEGGLHETDLGGRTNSSLQHPSSQRPADLFNGSSFADNDYVSNFDRGSPTQSMSPKHPVTVPTPSDEVYDAGNEVSSSLDLPALYDLYSNDVGGQEKGDDRSIGTSFSPVEVYQLSTD</sequence>
<dbReference type="Proteomes" id="UP000326799">
    <property type="component" value="Unassembled WGS sequence"/>
</dbReference>
<evidence type="ECO:0000256" key="9">
    <source>
        <dbReference type="ARBA" id="ARBA00023049"/>
    </source>
</evidence>
<gene>
    <name evidence="17" type="ORF">BDV33DRAFT_207201</name>
</gene>
<evidence type="ECO:0000256" key="8">
    <source>
        <dbReference type="ARBA" id="ARBA00022833"/>
    </source>
</evidence>
<dbReference type="CDD" id="cd11008">
    <property type="entry name" value="M35_deuterolysin_like"/>
    <property type="match status" value="1"/>
</dbReference>
<keyword evidence="7 15" id="KW-0378">Hydrolase</keyword>
<dbReference type="SUPFAM" id="SSF55486">
    <property type="entry name" value="Metalloproteases ('zincins'), catalytic domain"/>
    <property type="match status" value="1"/>
</dbReference>
<feature type="binding site" evidence="13">
    <location>
        <position position="314"/>
    </location>
    <ligand>
        <name>Zn(2+)</name>
        <dbReference type="ChEBI" id="CHEBI:29105"/>
        <note>catalytic</note>
    </ligand>
</feature>
<dbReference type="PANTHER" id="PTHR37016">
    <property type="match status" value="1"/>
</dbReference>
<evidence type="ECO:0000256" key="7">
    <source>
        <dbReference type="ARBA" id="ARBA00022801"/>
    </source>
</evidence>
<feature type="disulfide bond" evidence="14">
    <location>
        <begin position="261"/>
        <end position="286"/>
    </location>
</feature>
<evidence type="ECO:0000256" key="2">
    <source>
        <dbReference type="ARBA" id="ARBA00010279"/>
    </source>
</evidence>
<dbReference type="GO" id="GO:0006508">
    <property type="term" value="P:proteolysis"/>
    <property type="evidence" value="ECO:0007669"/>
    <property type="project" value="UniProtKB-KW"/>
</dbReference>
<comment type="similarity">
    <text evidence="2 15">Belongs to the peptidase M35 family.</text>
</comment>
<dbReference type="EC" id="3.4.24.39" evidence="15"/>
<organism evidence="17 18">
    <name type="scientific">Aspergillus novoparasiticus</name>
    <dbReference type="NCBI Taxonomy" id="986946"/>
    <lineage>
        <taxon>Eukaryota</taxon>
        <taxon>Fungi</taxon>
        <taxon>Dikarya</taxon>
        <taxon>Ascomycota</taxon>
        <taxon>Pezizomycotina</taxon>
        <taxon>Eurotiomycetes</taxon>
        <taxon>Eurotiomycetidae</taxon>
        <taxon>Eurotiales</taxon>
        <taxon>Aspergillaceae</taxon>
        <taxon>Aspergillus</taxon>
        <taxon>Aspergillus subgen. Circumdati</taxon>
    </lineage>
</organism>
<evidence type="ECO:0000256" key="4">
    <source>
        <dbReference type="ARBA" id="ARBA00022685"/>
    </source>
</evidence>
<dbReference type="InterPro" id="IPR024079">
    <property type="entry name" value="MetalloPept_cat_dom_sf"/>
</dbReference>
<feature type="compositionally biased region" description="Polar residues" evidence="16">
    <location>
        <begin position="528"/>
        <end position="543"/>
    </location>
</feature>
<keyword evidence="8 13" id="KW-0862">Zinc</keyword>
<comment type="function">
    <text evidence="15">Secreted metalloproteinase that allows assimilation of proteinaceous substrates. Shows high activities on basic nuclear substrates such as histone and protamine.</text>
</comment>
<dbReference type="GO" id="GO:0004222">
    <property type="term" value="F:metalloendopeptidase activity"/>
    <property type="evidence" value="ECO:0007669"/>
    <property type="project" value="InterPro"/>
</dbReference>
<evidence type="ECO:0000256" key="5">
    <source>
        <dbReference type="ARBA" id="ARBA00022723"/>
    </source>
</evidence>
<evidence type="ECO:0000256" key="1">
    <source>
        <dbReference type="ARBA" id="ARBA00001187"/>
    </source>
</evidence>
<accession>A0A5N6EJT0</accession>